<accession>A0A4Y7SU03</accession>
<dbReference type="AlphaFoldDB" id="A0A4Y7SU03"/>
<proteinExistence type="predicted"/>
<gene>
    <name evidence="2" type="ORF">FA13DRAFT_1738442</name>
</gene>
<protein>
    <submittedName>
        <fullName evidence="2">Uncharacterized protein</fullName>
    </submittedName>
</protein>
<evidence type="ECO:0000313" key="3">
    <source>
        <dbReference type="Proteomes" id="UP000298030"/>
    </source>
</evidence>
<keyword evidence="3" id="KW-1185">Reference proteome</keyword>
<reference evidence="2 3" key="1">
    <citation type="journal article" date="2019" name="Nat. Ecol. Evol.">
        <title>Megaphylogeny resolves global patterns of mushroom evolution.</title>
        <authorList>
            <person name="Varga T."/>
            <person name="Krizsan K."/>
            <person name="Foldi C."/>
            <person name="Dima B."/>
            <person name="Sanchez-Garcia M."/>
            <person name="Sanchez-Ramirez S."/>
            <person name="Szollosi G.J."/>
            <person name="Szarkandi J.G."/>
            <person name="Papp V."/>
            <person name="Albert L."/>
            <person name="Andreopoulos W."/>
            <person name="Angelini C."/>
            <person name="Antonin V."/>
            <person name="Barry K.W."/>
            <person name="Bougher N.L."/>
            <person name="Buchanan P."/>
            <person name="Buyck B."/>
            <person name="Bense V."/>
            <person name="Catcheside P."/>
            <person name="Chovatia M."/>
            <person name="Cooper J."/>
            <person name="Damon W."/>
            <person name="Desjardin D."/>
            <person name="Finy P."/>
            <person name="Geml J."/>
            <person name="Haridas S."/>
            <person name="Hughes K."/>
            <person name="Justo A."/>
            <person name="Karasinski D."/>
            <person name="Kautmanova I."/>
            <person name="Kiss B."/>
            <person name="Kocsube S."/>
            <person name="Kotiranta H."/>
            <person name="LaButti K.M."/>
            <person name="Lechner B.E."/>
            <person name="Liimatainen K."/>
            <person name="Lipzen A."/>
            <person name="Lukacs Z."/>
            <person name="Mihaltcheva S."/>
            <person name="Morgado L.N."/>
            <person name="Niskanen T."/>
            <person name="Noordeloos M.E."/>
            <person name="Ohm R.A."/>
            <person name="Ortiz-Santana B."/>
            <person name="Ovrebo C."/>
            <person name="Racz N."/>
            <person name="Riley R."/>
            <person name="Savchenko A."/>
            <person name="Shiryaev A."/>
            <person name="Soop K."/>
            <person name="Spirin V."/>
            <person name="Szebenyi C."/>
            <person name="Tomsovsky M."/>
            <person name="Tulloss R.E."/>
            <person name="Uehling J."/>
            <person name="Grigoriev I.V."/>
            <person name="Vagvolgyi C."/>
            <person name="Papp T."/>
            <person name="Martin F.M."/>
            <person name="Miettinen O."/>
            <person name="Hibbett D.S."/>
            <person name="Nagy L.G."/>
        </authorList>
    </citation>
    <scope>NUCLEOTIDE SEQUENCE [LARGE SCALE GENOMIC DNA]</scope>
    <source>
        <strain evidence="2 3">FP101781</strain>
    </source>
</reference>
<dbReference type="Proteomes" id="UP000298030">
    <property type="component" value="Unassembled WGS sequence"/>
</dbReference>
<organism evidence="2 3">
    <name type="scientific">Coprinellus micaceus</name>
    <name type="common">Glistening ink-cap mushroom</name>
    <name type="synonym">Coprinus micaceus</name>
    <dbReference type="NCBI Taxonomy" id="71717"/>
    <lineage>
        <taxon>Eukaryota</taxon>
        <taxon>Fungi</taxon>
        <taxon>Dikarya</taxon>
        <taxon>Basidiomycota</taxon>
        <taxon>Agaricomycotina</taxon>
        <taxon>Agaricomycetes</taxon>
        <taxon>Agaricomycetidae</taxon>
        <taxon>Agaricales</taxon>
        <taxon>Agaricineae</taxon>
        <taxon>Psathyrellaceae</taxon>
        <taxon>Coprinellus</taxon>
    </lineage>
</organism>
<comment type="caution">
    <text evidence="2">The sequence shown here is derived from an EMBL/GenBank/DDBJ whole genome shotgun (WGS) entry which is preliminary data.</text>
</comment>
<name>A0A4Y7SU03_COPMI</name>
<sequence>MGPLHLNYPPPLRSPLRLRRLIWYPISFLHAFKSKPSSSRKTGEEASNLSSPMYGVRTLHGK</sequence>
<evidence type="ECO:0000256" key="1">
    <source>
        <dbReference type="SAM" id="MobiDB-lite"/>
    </source>
</evidence>
<evidence type="ECO:0000313" key="2">
    <source>
        <dbReference type="EMBL" id="TEB25282.1"/>
    </source>
</evidence>
<feature type="compositionally biased region" description="Polar residues" evidence="1">
    <location>
        <begin position="35"/>
        <end position="51"/>
    </location>
</feature>
<feature type="region of interest" description="Disordered" evidence="1">
    <location>
        <begin position="34"/>
        <end position="62"/>
    </location>
</feature>
<dbReference type="EMBL" id="QPFP01000058">
    <property type="protein sequence ID" value="TEB25282.1"/>
    <property type="molecule type" value="Genomic_DNA"/>
</dbReference>